<organism evidence="2 3">
    <name type="scientific">Allohahella marinimesophila</name>
    <dbReference type="NCBI Taxonomy" id="1054972"/>
    <lineage>
        <taxon>Bacteria</taxon>
        <taxon>Pseudomonadati</taxon>
        <taxon>Pseudomonadota</taxon>
        <taxon>Gammaproteobacteria</taxon>
        <taxon>Oceanospirillales</taxon>
        <taxon>Hahellaceae</taxon>
        <taxon>Allohahella</taxon>
    </lineage>
</organism>
<dbReference type="EMBL" id="BAABBO010000009">
    <property type="protein sequence ID" value="GAA3963472.1"/>
    <property type="molecule type" value="Genomic_DNA"/>
</dbReference>
<evidence type="ECO:0000313" key="2">
    <source>
        <dbReference type="EMBL" id="GAA3963472.1"/>
    </source>
</evidence>
<evidence type="ECO:0000313" key="3">
    <source>
        <dbReference type="Proteomes" id="UP001501337"/>
    </source>
</evidence>
<keyword evidence="3" id="KW-1185">Reference proteome</keyword>
<feature type="chain" id="PRO_5046420155" evidence="1">
    <location>
        <begin position="38"/>
        <end position="410"/>
    </location>
</feature>
<dbReference type="Proteomes" id="UP001501337">
    <property type="component" value="Unassembled WGS sequence"/>
</dbReference>
<comment type="caution">
    <text evidence="2">The sequence shown here is derived from an EMBL/GenBank/DDBJ whole genome shotgun (WGS) entry which is preliminary data.</text>
</comment>
<evidence type="ECO:0000256" key="1">
    <source>
        <dbReference type="SAM" id="SignalP"/>
    </source>
</evidence>
<dbReference type="InterPro" id="IPR008311">
    <property type="entry name" value="UCP028101"/>
</dbReference>
<dbReference type="SUPFAM" id="SSF75011">
    <property type="entry name" value="3-carboxy-cis,cis-mucoante lactonizing enzyme"/>
    <property type="match status" value="1"/>
</dbReference>
<dbReference type="Pfam" id="PF07433">
    <property type="entry name" value="DUF1513"/>
    <property type="match status" value="1"/>
</dbReference>
<gene>
    <name evidence="2" type="ORF">GCM10022278_21600</name>
</gene>
<name>A0ABP7PCL7_9GAMM</name>
<keyword evidence="1" id="KW-0732">Signal</keyword>
<reference evidence="3" key="1">
    <citation type="journal article" date="2019" name="Int. J. Syst. Evol. Microbiol.">
        <title>The Global Catalogue of Microorganisms (GCM) 10K type strain sequencing project: providing services to taxonomists for standard genome sequencing and annotation.</title>
        <authorList>
            <consortium name="The Broad Institute Genomics Platform"/>
            <consortium name="The Broad Institute Genome Sequencing Center for Infectious Disease"/>
            <person name="Wu L."/>
            <person name="Ma J."/>
        </authorList>
    </citation>
    <scope>NUCLEOTIDE SEQUENCE [LARGE SCALE GENOMIC DNA]</scope>
    <source>
        <strain evidence="3">JCM 17555</strain>
    </source>
</reference>
<accession>A0ABP7PCL7</accession>
<sequence length="410" mass="43950">MTIPARHSRRRFLGSVAASSVASACIPAFLLHRSAVAAPVDVERSATESSADLASAFMEADSNPPRYRLTLGGRPSEALPGRAHGIAINADRSMIVSFARRPERWMQVYRRNHAGDYVLSHELNTPEDRHGMGHGVFSADGARLYTTENDFGQSRGVIGVYDSVSFRRVGEIDSGGVGPHEIVLLPASASTRPANSDIVCVANGGLETDPDFPRMILNEGQVESSLAFIEITGRNGYTSASLDSRVLGRHRLPESGSSLSIRHLAAVDSATVCFGCQDQDQSSTSEFSDRLVGVATFRPDQAAAMQMLAPVPDASGYIGSVAYDVQSKTVLTSAPRGNTVAMWRIDKPHEAPILHSINDACGACVPAAQPGHFLVSTGFGELWLLPANGSRPELIVSAARRHYDNHMTMI</sequence>
<dbReference type="PROSITE" id="PS51318">
    <property type="entry name" value="TAT"/>
    <property type="match status" value="1"/>
</dbReference>
<dbReference type="InterPro" id="IPR006311">
    <property type="entry name" value="TAT_signal"/>
</dbReference>
<feature type="signal peptide" evidence="1">
    <location>
        <begin position="1"/>
        <end position="37"/>
    </location>
</feature>
<proteinExistence type="predicted"/>
<dbReference type="RefSeq" id="WP_344806156.1">
    <property type="nucleotide sequence ID" value="NZ_BAABBO010000009.1"/>
</dbReference>
<protein>
    <submittedName>
        <fullName evidence="2">DUF1513 domain-containing protein</fullName>
    </submittedName>
</protein>
<dbReference type="PROSITE" id="PS51257">
    <property type="entry name" value="PROKAR_LIPOPROTEIN"/>
    <property type="match status" value="1"/>
</dbReference>